<dbReference type="Proteomes" id="UP000621447">
    <property type="component" value="Unassembled WGS sequence"/>
</dbReference>
<proteinExistence type="predicted"/>
<dbReference type="InterPro" id="IPR029058">
    <property type="entry name" value="AB_hydrolase_fold"/>
</dbReference>
<organism evidence="7 8">
    <name type="scientific">Sphingomonas hominis</name>
    <dbReference type="NCBI Taxonomy" id="2741495"/>
    <lineage>
        <taxon>Bacteria</taxon>
        <taxon>Pseudomonadati</taxon>
        <taxon>Pseudomonadota</taxon>
        <taxon>Alphaproteobacteria</taxon>
        <taxon>Sphingomonadales</taxon>
        <taxon>Sphingomonadaceae</taxon>
        <taxon>Sphingomonas</taxon>
    </lineage>
</organism>
<evidence type="ECO:0000256" key="4">
    <source>
        <dbReference type="SAM" id="MobiDB-lite"/>
    </source>
</evidence>
<evidence type="ECO:0000313" key="8">
    <source>
        <dbReference type="Proteomes" id="UP000621447"/>
    </source>
</evidence>
<dbReference type="RefSeq" id="WP_174192797.1">
    <property type="nucleotide sequence ID" value="NZ_JABULH010000002.1"/>
</dbReference>
<feature type="chain" id="PRO_5045736159" evidence="5">
    <location>
        <begin position="22"/>
        <end position="463"/>
    </location>
</feature>
<dbReference type="PANTHER" id="PTHR10272">
    <property type="entry name" value="PLATELET-ACTIVATING FACTOR ACETYLHYDROLASE"/>
    <property type="match status" value="1"/>
</dbReference>
<evidence type="ECO:0000256" key="3">
    <source>
        <dbReference type="ARBA" id="ARBA00023098"/>
    </source>
</evidence>
<keyword evidence="3" id="KW-0443">Lipid metabolism</keyword>
<dbReference type="Pfam" id="PF12740">
    <property type="entry name" value="PETase"/>
    <property type="match status" value="1"/>
</dbReference>
<evidence type="ECO:0000256" key="1">
    <source>
        <dbReference type="ARBA" id="ARBA00022801"/>
    </source>
</evidence>
<name>A0ABX2JJD0_9SPHN</name>
<evidence type="ECO:0000256" key="2">
    <source>
        <dbReference type="ARBA" id="ARBA00022963"/>
    </source>
</evidence>
<keyword evidence="8" id="KW-1185">Reference proteome</keyword>
<dbReference type="SUPFAM" id="SSF53474">
    <property type="entry name" value="alpha/beta-Hydrolases"/>
    <property type="match status" value="1"/>
</dbReference>
<gene>
    <name evidence="7" type="ORF">HRV97_05255</name>
</gene>
<keyword evidence="5" id="KW-0732">Signal</keyword>
<dbReference type="PANTHER" id="PTHR10272:SF0">
    <property type="entry name" value="PLATELET-ACTIVATING FACTOR ACETYLHYDROLASE"/>
    <property type="match status" value="1"/>
</dbReference>
<evidence type="ECO:0000313" key="7">
    <source>
        <dbReference type="EMBL" id="NTS64559.1"/>
    </source>
</evidence>
<keyword evidence="2" id="KW-0442">Lipid degradation</keyword>
<feature type="region of interest" description="Disordered" evidence="4">
    <location>
        <begin position="25"/>
        <end position="54"/>
    </location>
</feature>
<evidence type="ECO:0000256" key="5">
    <source>
        <dbReference type="SAM" id="SignalP"/>
    </source>
</evidence>
<feature type="signal peptide" evidence="5">
    <location>
        <begin position="1"/>
        <end position="21"/>
    </location>
</feature>
<comment type="caution">
    <text evidence="7">The sequence shown here is derived from an EMBL/GenBank/DDBJ whole genome shotgun (WGS) entry which is preliminary data.</text>
</comment>
<dbReference type="GO" id="GO:0016787">
    <property type="term" value="F:hydrolase activity"/>
    <property type="evidence" value="ECO:0007669"/>
    <property type="project" value="UniProtKB-KW"/>
</dbReference>
<feature type="domain" description="PET hydrolase/cutinase-like" evidence="6">
    <location>
        <begin position="145"/>
        <end position="250"/>
    </location>
</feature>
<evidence type="ECO:0000259" key="6">
    <source>
        <dbReference type="Pfam" id="PF12740"/>
    </source>
</evidence>
<sequence>MTVKQVLLAGPVLVVTGAAIAAEVPSAAGPGSTRPRPIRPGGVQPADGAQARPPVDAPELARLGAHPVGLARVELVQPGQADPLQGTDQPLVTARRLPTLVWYPAARGGPSTETGTTYHAAMSGADGRDVPFTLAGLATPEARAAAGRFPLVILAHGYGNAPEALAWLGENLASKGYVVVAPEFGDPPISIRTAAARSGPITRRPLDIAFVAAEAQRRAARHDGVFAAADASRTVLIGYSMGGYGVLTAAGAPLNPQMGSLSRGILADYAAGGARAASLKVANVKAVVAIAPASRFGEIPAWSPSGAGVGAITAPTLFIAGDHDHAVGYDAVRALFAQERRAPRYLLTFKGAGHSIALAGAPAEMRGTFWDMDWFEDAVWRKDRLLPIQTHFITAFLDRFAKGETAKAAYLDGLVSDADAGNWPNAPIGRYDGFSPGAPVATVWKGFQPSRATGLRFEAEPAS</sequence>
<dbReference type="EMBL" id="JABULH010000002">
    <property type="protein sequence ID" value="NTS64559.1"/>
    <property type="molecule type" value="Genomic_DNA"/>
</dbReference>
<keyword evidence="1 7" id="KW-0378">Hydrolase</keyword>
<dbReference type="InterPro" id="IPR041127">
    <property type="entry name" value="PET_hydrolase/cutinase-like"/>
</dbReference>
<reference evidence="7 8" key="1">
    <citation type="submission" date="2020-06" db="EMBL/GenBank/DDBJ databases">
        <title>Sphingomonas hominis sp. nov., a member of the Sphingomonas, isolated from the hair of a 22-year-old girl.</title>
        <authorList>
            <person name="Zhang D.-F."/>
            <person name="Cui X.-W."/>
        </authorList>
    </citation>
    <scope>NUCLEOTIDE SEQUENCE [LARGE SCALE GENOMIC DNA]</scope>
    <source>
        <strain evidence="7 8">HHU CXW</strain>
    </source>
</reference>
<dbReference type="Gene3D" id="3.40.50.1820">
    <property type="entry name" value="alpha/beta hydrolase"/>
    <property type="match status" value="1"/>
</dbReference>
<accession>A0ABX2JJD0</accession>
<protein>
    <submittedName>
        <fullName evidence="7">Dienelactone hydrolase</fullName>
    </submittedName>
</protein>